<gene>
    <name evidence="1" type="ORF">CBRE1094_LOCUS4426</name>
</gene>
<proteinExistence type="predicted"/>
<reference evidence="1" key="1">
    <citation type="submission" date="2021-01" db="EMBL/GenBank/DDBJ databases">
        <authorList>
            <person name="Corre E."/>
            <person name="Pelletier E."/>
            <person name="Niang G."/>
            <person name="Scheremetjew M."/>
            <person name="Finn R."/>
            <person name="Kale V."/>
            <person name="Holt S."/>
            <person name="Cochrane G."/>
            <person name="Meng A."/>
            <person name="Brown T."/>
            <person name="Cohen L."/>
        </authorList>
    </citation>
    <scope>NUCLEOTIDE SEQUENCE</scope>
    <source>
        <strain evidence="1">UTEX LB 985</strain>
    </source>
</reference>
<dbReference type="AlphaFoldDB" id="A0A7S2FS24"/>
<name>A0A7S2FS24_9EUKA</name>
<sequence length="257" mass="28162">MARTACRQTWTLRPGNAQSVCAPCPPDRDALLDAAAALKVVMVRGGAVAGGVTLPDGAVLEAVLGWQLTKAQDAPGHAVLEAICAFIWRASESALAEAVRRWLVPPRATAATLPQEVRDMPWYMAKELLLSKRLYDNHDANKLRRLVVIDEAPSRAEWADAFGMHLLRRARKWRAPPRGLRNAMYATILPKLRAAGGNLHVLSLEETLVAARPELKGGWCSPLGYFVQSFLHFGDVGVCVTQTVTRALHAHSIHMLR</sequence>
<organism evidence="1">
    <name type="scientific">Haptolina brevifila</name>
    <dbReference type="NCBI Taxonomy" id="156173"/>
    <lineage>
        <taxon>Eukaryota</taxon>
        <taxon>Haptista</taxon>
        <taxon>Haptophyta</taxon>
        <taxon>Prymnesiophyceae</taxon>
        <taxon>Prymnesiales</taxon>
        <taxon>Prymnesiaceae</taxon>
        <taxon>Haptolina</taxon>
    </lineage>
</organism>
<evidence type="ECO:0000313" key="1">
    <source>
        <dbReference type="EMBL" id="CAD9407997.1"/>
    </source>
</evidence>
<dbReference type="EMBL" id="HBGU01008029">
    <property type="protein sequence ID" value="CAD9407997.1"/>
    <property type="molecule type" value="Transcribed_RNA"/>
</dbReference>
<protein>
    <submittedName>
        <fullName evidence="1">Uncharacterized protein</fullName>
    </submittedName>
</protein>
<accession>A0A7S2FS24</accession>